<evidence type="ECO:0000313" key="2">
    <source>
        <dbReference type="Proteomes" id="UP000625976"/>
    </source>
</evidence>
<accession>A0A917LQ90</accession>
<gene>
    <name evidence="1" type="ORF">GCM10010976_22650</name>
</gene>
<dbReference type="SUPFAM" id="SSF55724">
    <property type="entry name" value="Mog1p/PsbP-like"/>
    <property type="match status" value="1"/>
</dbReference>
<keyword evidence="2" id="KW-1185">Reference proteome</keyword>
<reference evidence="1" key="1">
    <citation type="journal article" date="2014" name="Int. J. Syst. Evol. Microbiol.">
        <title>Complete genome sequence of Corynebacterium casei LMG S-19264T (=DSM 44701T), isolated from a smear-ripened cheese.</title>
        <authorList>
            <consortium name="US DOE Joint Genome Institute (JGI-PGF)"/>
            <person name="Walter F."/>
            <person name="Albersmeier A."/>
            <person name="Kalinowski J."/>
            <person name="Ruckert C."/>
        </authorList>
    </citation>
    <scope>NUCLEOTIDE SEQUENCE</scope>
    <source>
        <strain evidence="1">CGMCC 1.12751</strain>
    </source>
</reference>
<reference evidence="1" key="2">
    <citation type="submission" date="2020-09" db="EMBL/GenBank/DDBJ databases">
        <authorList>
            <person name="Sun Q."/>
            <person name="Zhou Y."/>
        </authorList>
    </citation>
    <scope>NUCLEOTIDE SEQUENCE</scope>
    <source>
        <strain evidence="1">CGMCC 1.12751</strain>
    </source>
</reference>
<sequence>MKIKLLLISLIIFQFASCQSNKKSNIKEINKNGYIISYPSNLKSDESGKHGSEFLLFTEKTDSTDNFSENINLIIQNLETLNLDLNKFVEITENQIKANGNLISSERIKNNTSEFQKIIYSVPLNNFDLKFIQYDFVVNNKAYILTFTAKENEFDTYSFEMEKIMKTFKIE</sequence>
<dbReference type="Gene3D" id="3.40.1000.10">
    <property type="entry name" value="Mog1/PsbP, alpha/beta/alpha sandwich"/>
    <property type="match status" value="1"/>
</dbReference>
<evidence type="ECO:0008006" key="3">
    <source>
        <dbReference type="Google" id="ProtNLM"/>
    </source>
</evidence>
<evidence type="ECO:0000313" key="1">
    <source>
        <dbReference type="EMBL" id="GGG50943.1"/>
    </source>
</evidence>
<organism evidence="1 2">
    <name type="scientific">Bizionia arctica</name>
    <dbReference type="NCBI Taxonomy" id="1495645"/>
    <lineage>
        <taxon>Bacteria</taxon>
        <taxon>Pseudomonadati</taxon>
        <taxon>Bacteroidota</taxon>
        <taxon>Flavobacteriia</taxon>
        <taxon>Flavobacteriales</taxon>
        <taxon>Flavobacteriaceae</taxon>
        <taxon>Bizionia</taxon>
    </lineage>
</organism>
<proteinExistence type="predicted"/>
<dbReference type="InterPro" id="IPR016123">
    <property type="entry name" value="Mog1/PsbP_a/b/a-sand"/>
</dbReference>
<dbReference type="Proteomes" id="UP000625976">
    <property type="component" value="Unassembled WGS sequence"/>
</dbReference>
<name>A0A917LQ90_9FLAO</name>
<dbReference type="EMBL" id="BMFQ01000003">
    <property type="protein sequence ID" value="GGG50943.1"/>
    <property type="molecule type" value="Genomic_DNA"/>
</dbReference>
<dbReference type="AlphaFoldDB" id="A0A917LQ90"/>
<comment type="caution">
    <text evidence="1">The sequence shown here is derived from an EMBL/GenBank/DDBJ whole genome shotgun (WGS) entry which is preliminary data.</text>
</comment>
<protein>
    <recommendedName>
        <fullName evidence="3">PsbP C-terminal domain-containing protein</fullName>
    </recommendedName>
</protein>
<dbReference type="RefSeq" id="WP_188464952.1">
    <property type="nucleotide sequence ID" value="NZ_BMFQ01000003.1"/>
</dbReference>